<dbReference type="NCBIfam" id="TIGR01409">
    <property type="entry name" value="TAT_signal_seq"/>
    <property type="match status" value="1"/>
</dbReference>
<dbReference type="eggNOG" id="COG0243">
    <property type="taxonomic scope" value="Bacteria"/>
</dbReference>
<feature type="domain" description="4Fe-4S ferredoxin-type" evidence="1">
    <location>
        <begin position="751"/>
        <end position="781"/>
    </location>
</feature>
<dbReference type="PANTHER" id="PTHR42783:SF3">
    <property type="entry name" value="GLUTAMATE SYNTHASE [NADPH] SMALL CHAIN-RELATED"/>
    <property type="match status" value="1"/>
</dbReference>
<dbReference type="SUPFAM" id="SSF50692">
    <property type="entry name" value="ADC-like"/>
    <property type="match status" value="1"/>
</dbReference>
<accession>D1CCI6</accession>
<gene>
    <name evidence="2" type="ordered locus">Tter_1595</name>
</gene>
<dbReference type="HOGENOM" id="CLU_306470_0_0_0"/>
<dbReference type="PROSITE" id="PS51379">
    <property type="entry name" value="4FE4S_FER_2"/>
    <property type="match status" value="2"/>
</dbReference>
<dbReference type="STRING" id="525904.Tter_1595"/>
<evidence type="ECO:0000313" key="2">
    <source>
        <dbReference type="EMBL" id="ACZ42501.1"/>
    </source>
</evidence>
<dbReference type="EMBL" id="CP001825">
    <property type="protein sequence ID" value="ACZ42501.1"/>
    <property type="molecule type" value="Genomic_DNA"/>
</dbReference>
<dbReference type="KEGG" id="ttr:Tter_1595"/>
<name>D1CCI6_THET1</name>
<dbReference type="SUPFAM" id="SSF54862">
    <property type="entry name" value="4Fe-4S ferredoxins"/>
    <property type="match status" value="1"/>
</dbReference>
<dbReference type="Pfam" id="PF12838">
    <property type="entry name" value="Fer4_7"/>
    <property type="match status" value="1"/>
</dbReference>
<dbReference type="InterPro" id="IPR009010">
    <property type="entry name" value="Asp_de-COase-like_dom_sf"/>
</dbReference>
<dbReference type="NCBIfam" id="TIGR04519">
    <property type="entry name" value="MoCo_extend_TAT"/>
    <property type="match status" value="1"/>
</dbReference>
<dbReference type="PANTHER" id="PTHR42783">
    <property type="entry name" value="GLUTAMATE SYNTHASE [NADPH] SMALL CHAIN"/>
    <property type="match status" value="1"/>
</dbReference>
<dbReference type="CDD" id="cd02784">
    <property type="entry name" value="MopB_CT_PHLH"/>
    <property type="match status" value="1"/>
</dbReference>
<protein>
    <submittedName>
        <fullName evidence="2">Molybdopterin oxidoreductase, iron-sulfur binding subunit</fullName>
    </submittedName>
</protein>
<keyword evidence="3" id="KW-1185">Reference proteome</keyword>
<dbReference type="Proteomes" id="UP000000323">
    <property type="component" value="Chromosome 1"/>
</dbReference>
<dbReference type="Gene3D" id="2.20.25.90">
    <property type="entry name" value="ADC-like domains"/>
    <property type="match status" value="1"/>
</dbReference>
<proteinExistence type="predicted"/>
<dbReference type="InterPro" id="IPR017896">
    <property type="entry name" value="4Fe4S_Fe-S-bd"/>
</dbReference>
<evidence type="ECO:0000313" key="3">
    <source>
        <dbReference type="Proteomes" id="UP000000323"/>
    </source>
</evidence>
<evidence type="ECO:0000259" key="1">
    <source>
        <dbReference type="PROSITE" id="PS51379"/>
    </source>
</evidence>
<dbReference type="eggNOG" id="COG0437">
    <property type="taxonomic scope" value="Bacteria"/>
</dbReference>
<sequence>MDLETLKSKLGNSRGKQFWRSLDELADSEEFKQYLHREFPERASEWLSSMSRRDFIKLMGASLALAGITACGPRPAEKIVPYVVQPENIVPGVPLFYATAMPLASSVIGLLVETHEGRPTKIEGNPDHPASLGATDHFAQASILNLYDPDRAKTITYGNNIASWGNFVGQISQAMDGIKNRNGAGLAIMTGMVTSPTLANQIQSLLQDLPQARWYVHEPADTDHAIEGARIAFGQPLQPVYDFTKADVIVALDSDFLLDLPGNVRYAHDFAQKRRVSGESGEMNRLYSIESTFSVTGAKADHRLPVRPSRIPQIAQAIAARLGVNVQGNIEGEESRWVDAIVADLQNHRGSSVVIVGPYQPPELHALAYAINQSLGNIGQTLRFIQPTVFLPDQKRTASDLVNDIRGGNVNLLVMLGGNPVYTTPPSLGFADALRQVDLSVYVGLHNDETAALSKWMIPEAHYLESWSDALAFDGTASIIQPMIDPLYGGKTAHEVIALLAGNGSAEPYDLVRQYWQKQPQMSQSFEESWRRSVHDGFIRGSAREAQQVSLRSGWEQSLSSLNQESSEGMEIVFRPDPNIYDGRFANNGWLQELPKPLTKLTWDNAALFSPGTANRLGIKNEDVVELTLDGKKLEIAALILPGHPDDTVTVYLGYGRTQAGSVGNGYGFNAYALRSSESQWQASGLQVRRTGGRYLLAITQGHFSIEGRNIMRTATLEEFKKNPHFVEEYEEEHGTPPSFYPDYVYNSYKWGMAIDMNACIGCNACVIACQSENNIAVVGKKNVRNSREMHWLRIDTYFSGEASNPHTFYQPMMCQHCERAPCEYVCPVAATTHSPEGINEMTYNRCVGTRYCANNCAWKVRRFNFLQYINKNVPSLKLMYNPDVTVRERGVMEKCTFCVQRVNAARINAEVHNRRIGPDEVLTACQAVCPTNAIVFGDLNQDSQAARMQKDPRAYKVLGELNTNPRISYLAPLRNPNPQLEQE</sequence>
<dbReference type="AlphaFoldDB" id="D1CCI6"/>
<dbReference type="Gene3D" id="2.40.40.20">
    <property type="match status" value="1"/>
</dbReference>
<feature type="domain" description="4Fe-4S ferredoxin-type" evidence="1">
    <location>
        <begin position="806"/>
        <end position="837"/>
    </location>
</feature>
<dbReference type="RefSeq" id="WP_012875535.1">
    <property type="nucleotide sequence ID" value="NC_013525.1"/>
</dbReference>
<dbReference type="CDD" id="cd10551">
    <property type="entry name" value="PsrB"/>
    <property type="match status" value="1"/>
</dbReference>
<dbReference type="SUPFAM" id="SSF53706">
    <property type="entry name" value="Formate dehydrogenase/DMSO reductase, domains 1-3"/>
    <property type="match status" value="1"/>
</dbReference>
<dbReference type="Gene3D" id="3.40.50.740">
    <property type="match status" value="1"/>
</dbReference>
<dbReference type="Gene3D" id="3.30.70.20">
    <property type="match status" value="2"/>
</dbReference>
<organism evidence="2 3">
    <name type="scientific">Thermobaculum terrenum (strain ATCC BAA-798 / CCMEE 7001 / YNP1)</name>
    <dbReference type="NCBI Taxonomy" id="525904"/>
    <lineage>
        <taxon>Bacteria</taxon>
        <taxon>Bacillati</taxon>
        <taxon>Chloroflexota</taxon>
        <taxon>Chloroflexia</taxon>
        <taxon>Candidatus Thermobaculales</taxon>
        <taxon>Candidatus Thermobaculaceae</taxon>
        <taxon>Thermobaculum</taxon>
    </lineage>
</organism>
<dbReference type="InterPro" id="IPR030948">
    <property type="entry name" value="TAT_var_transloc_signal_dom"/>
</dbReference>
<dbReference type="OrthoDB" id="9779457at2"/>
<dbReference type="InterPro" id="IPR019546">
    <property type="entry name" value="TAT_signal_bac_arc"/>
</dbReference>
<reference evidence="3" key="1">
    <citation type="journal article" date="2010" name="Stand. Genomic Sci.">
        <title>Complete genome sequence of 'Thermobaculum terrenum' type strain (YNP1).</title>
        <authorList>
            <person name="Kiss H."/>
            <person name="Cleland D."/>
            <person name="Lapidus A."/>
            <person name="Lucas S."/>
            <person name="Glavina Del Rio T."/>
            <person name="Nolan M."/>
            <person name="Tice H."/>
            <person name="Han C."/>
            <person name="Goodwin L."/>
            <person name="Pitluck S."/>
            <person name="Liolios K."/>
            <person name="Ivanova N."/>
            <person name="Mavromatis K."/>
            <person name="Ovchinnikova G."/>
            <person name="Pati A."/>
            <person name="Chen A."/>
            <person name="Palaniappan K."/>
            <person name="Land M."/>
            <person name="Hauser L."/>
            <person name="Chang Y."/>
            <person name="Jeffries C."/>
            <person name="Lu M."/>
            <person name="Brettin T."/>
            <person name="Detter J."/>
            <person name="Goker M."/>
            <person name="Tindall B."/>
            <person name="Beck B."/>
            <person name="McDermott T."/>
            <person name="Woyke T."/>
            <person name="Bristow J."/>
            <person name="Eisen J."/>
            <person name="Markowitz V."/>
            <person name="Hugenholtz P."/>
            <person name="Kyrpides N."/>
            <person name="Klenk H."/>
            <person name="Cheng J."/>
        </authorList>
    </citation>
    <scope>NUCLEOTIDE SEQUENCE [LARGE SCALE GENOMIC DNA]</scope>
    <source>
        <strain evidence="3">ATCC BAA-798 / YNP1</strain>
    </source>
</reference>